<keyword evidence="4 7" id="KW-0863">Zinc-finger</keyword>
<dbReference type="SUPFAM" id="SSF57667">
    <property type="entry name" value="beta-beta-alpha zinc fingers"/>
    <property type="match status" value="11"/>
</dbReference>
<feature type="domain" description="C2H2-type" evidence="9">
    <location>
        <begin position="1236"/>
        <end position="1263"/>
    </location>
</feature>
<evidence type="ECO:0000256" key="3">
    <source>
        <dbReference type="ARBA" id="ARBA00022737"/>
    </source>
</evidence>
<feature type="domain" description="C2H2-type" evidence="9">
    <location>
        <begin position="589"/>
        <end position="616"/>
    </location>
</feature>
<protein>
    <submittedName>
        <fullName evidence="11">Uncharacterized protein LOC101846254</fullName>
    </submittedName>
</protein>
<feature type="domain" description="C2H2-type" evidence="9">
    <location>
        <begin position="617"/>
        <end position="644"/>
    </location>
</feature>
<feature type="domain" description="C2H2-type" evidence="9">
    <location>
        <begin position="449"/>
        <end position="476"/>
    </location>
</feature>
<dbReference type="InterPro" id="IPR036236">
    <property type="entry name" value="Znf_C2H2_sf"/>
</dbReference>
<accession>A0ABM1W2D2</accession>
<keyword evidence="2" id="KW-0479">Metal-binding</keyword>
<name>A0ABM1W2D2_APLCA</name>
<dbReference type="InterPro" id="IPR013087">
    <property type="entry name" value="Znf_C2H2_type"/>
</dbReference>
<evidence type="ECO:0000256" key="2">
    <source>
        <dbReference type="ARBA" id="ARBA00022723"/>
    </source>
</evidence>
<evidence type="ECO:0000313" key="10">
    <source>
        <dbReference type="Proteomes" id="UP000694888"/>
    </source>
</evidence>
<dbReference type="Pfam" id="PF13912">
    <property type="entry name" value="zf-C2H2_6"/>
    <property type="match status" value="1"/>
</dbReference>
<dbReference type="Proteomes" id="UP000694888">
    <property type="component" value="Unplaced"/>
</dbReference>
<feature type="domain" description="C2H2-type" evidence="9">
    <location>
        <begin position="1152"/>
        <end position="1179"/>
    </location>
</feature>
<keyword evidence="3" id="KW-0677">Repeat</keyword>
<keyword evidence="10" id="KW-1185">Reference proteome</keyword>
<feature type="domain" description="C2H2-type" evidence="9">
    <location>
        <begin position="1264"/>
        <end position="1291"/>
    </location>
</feature>
<feature type="domain" description="C2H2-type" evidence="9">
    <location>
        <begin position="1180"/>
        <end position="1207"/>
    </location>
</feature>
<dbReference type="Pfam" id="PF00096">
    <property type="entry name" value="zf-C2H2"/>
    <property type="match status" value="12"/>
</dbReference>
<comment type="subcellular location">
    <subcellularLocation>
        <location evidence="1">Nucleus</location>
    </subcellularLocation>
</comment>
<evidence type="ECO:0000256" key="6">
    <source>
        <dbReference type="ARBA" id="ARBA00023242"/>
    </source>
</evidence>
<dbReference type="PANTHER" id="PTHR24394:SF29">
    <property type="entry name" value="MYONEURIN"/>
    <property type="match status" value="1"/>
</dbReference>
<feature type="domain" description="C2H2-type" evidence="9">
    <location>
        <begin position="1096"/>
        <end position="1123"/>
    </location>
</feature>
<feature type="compositionally biased region" description="Low complexity" evidence="8">
    <location>
        <begin position="710"/>
        <end position="722"/>
    </location>
</feature>
<dbReference type="RefSeq" id="XP_035828825.1">
    <property type="nucleotide sequence ID" value="XM_035972932.1"/>
</dbReference>
<feature type="domain" description="C2H2-type" evidence="9">
    <location>
        <begin position="1292"/>
        <end position="1319"/>
    </location>
</feature>
<feature type="domain" description="C2H2-type" evidence="9">
    <location>
        <begin position="561"/>
        <end position="588"/>
    </location>
</feature>
<keyword evidence="6" id="KW-0539">Nucleus</keyword>
<gene>
    <name evidence="11" type="primary">LOC101846254</name>
</gene>
<evidence type="ECO:0000259" key="9">
    <source>
        <dbReference type="PROSITE" id="PS50157"/>
    </source>
</evidence>
<evidence type="ECO:0000256" key="4">
    <source>
        <dbReference type="ARBA" id="ARBA00022771"/>
    </source>
</evidence>
<dbReference type="PROSITE" id="PS00028">
    <property type="entry name" value="ZINC_FINGER_C2H2_1"/>
    <property type="match status" value="17"/>
</dbReference>
<feature type="domain" description="C2H2-type" evidence="9">
    <location>
        <begin position="1320"/>
        <end position="1343"/>
    </location>
</feature>
<feature type="domain" description="C2H2-type" evidence="9">
    <location>
        <begin position="1208"/>
        <end position="1235"/>
    </location>
</feature>
<evidence type="ECO:0000256" key="8">
    <source>
        <dbReference type="SAM" id="MobiDB-lite"/>
    </source>
</evidence>
<feature type="domain" description="C2H2-type" evidence="9">
    <location>
        <begin position="477"/>
        <end position="504"/>
    </location>
</feature>
<feature type="domain" description="C2H2-type" evidence="9">
    <location>
        <begin position="533"/>
        <end position="560"/>
    </location>
</feature>
<dbReference type="PANTHER" id="PTHR24394">
    <property type="entry name" value="ZINC FINGER PROTEIN"/>
    <property type="match status" value="1"/>
</dbReference>
<evidence type="ECO:0000256" key="7">
    <source>
        <dbReference type="PROSITE-ProRule" id="PRU00042"/>
    </source>
</evidence>
<dbReference type="Gene3D" id="3.30.160.60">
    <property type="entry name" value="Classic Zinc Finger"/>
    <property type="match status" value="18"/>
</dbReference>
<feature type="region of interest" description="Disordered" evidence="8">
    <location>
        <begin position="706"/>
        <end position="727"/>
    </location>
</feature>
<dbReference type="GeneID" id="101846254"/>
<evidence type="ECO:0000256" key="1">
    <source>
        <dbReference type="ARBA" id="ARBA00004123"/>
    </source>
</evidence>
<feature type="domain" description="C2H2-type" evidence="9">
    <location>
        <begin position="1124"/>
        <end position="1151"/>
    </location>
</feature>
<feature type="domain" description="C2H2-type" evidence="9">
    <location>
        <begin position="1068"/>
        <end position="1095"/>
    </location>
</feature>
<reference evidence="11" key="1">
    <citation type="submission" date="2025-08" db="UniProtKB">
        <authorList>
            <consortium name="RefSeq"/>
        </authorList>
    </citation>
    <scope>IDENTIFICATION</scope>
</reference>
<organism evidence="10 11">
    <name type="scientific">Aplysia californica</name>
    <name type="common">California sea hare</name>
    <dbReference type="NCBI Taxonomy" id="6500"/>
    <lineage>
        <taxon>Eukaryota</taxon>
        <taxon>Metazoa</taxon>
        <taxon>Spiralia</taxon>
        <taxon>Lophotrochozoa</taxon>
        <taxon>Mollusca</taxon>
        <taxon>Gastropoda</taxon>
        <taxon>Heterobranchia</taxon>
        <taxon>Euthyneura</taxon>
        <taxon>Tectipleura</taxon>
        <taxon>Aplysiida</taxon>
        <taxon>Aplysioidea</taxon>
        <taxon>Aplysiidae</taxon>
        <taxon>Aplysia</taxon>
    </lineage>
</organism>
<feature type="domain" description="C2H2-type" evidence="9">
    <location>
        <begin position="421"/>
        <end position="448"/>
    </location>
</feature>
<sequence length="1343" mass="149601">MLNMNRKKKAETMFSLGHINDGSLMEKEQSCCEPFCAPVIDEDIKPDVSPVVKREPGLGSSTSRPRFHCTCRRNGTESDVKVDIGSVETVVKEEFGSYSVPNLEEENASSGDSGSFDGKIKHNFEGPCNATDEVRQTVENKCIDIKIKDEPLFLFPEEDITPKIKMSPKSADVVEDELQFPDHSLELKLEIQNYYVKQEVLEQECVSTLDRSSEAGGIQLKICDVKSLCAEPSSNPDTDAVVSTVSGSTSDDPALLKMKYGIASSAQWGIEDQGGIPDKQATSTHPATQPYLMGEDTFGTGQMIDQIEIDCVLEETTSSFIHDPDKKVFDPHISREYDKEMCSKNVVNDSCRQKQTGYTSEVTTTMANTNTMDVCCAHSSSVTAPQLHTETHTGQDSATPPVGLEFVTGRRTRAGEKPYKYKCEVCGSEFSQKVQLKVHKRTHTGEKPYNCEVCGATFSRIGHLQIHKRRHTGEKPYKCEVCGLQFAQSVQLKIHKRTHTGEKPYKCEVCGSSFSRNDHLKVHKRRHTGEKPYNCDVCGLRFAQRGSLRIHKRTHTGEKPYNCDVCGLRFGNSSALNRHKRTHTGEKPYKCEVCGSSFGDSCILKQHKKIHTGEKPYKCEVCDKRFTQRGNLKIHERTHTGNKWEICGIVFVPMSNQENHNTYSSGRINHDSLMMEKELSCCELFCVPDIDKDIKPDVSLVVKSLKSEPGLGSSTSRSLCSSDRTDRDVKPDIENVKTVVNEECGSNSVLDLGEEKPAAVVDSRSFDGKVMHNFEVPSNATDDVRQTVENKCIDIEIKNEPLLLFPEEDIKTKMSPKSADDVDLEDEPQFPDHSLELKSEIENYYVKQEVLEQECGSMLDRSSEAGGIQLQICDVRSLCVEQSSNPDTDAVVSTVSGSTSDDPALLKTGIANAQWGIEDQGGIPDKRAPSTHPATQPYLMGKDTFGTGQMMIDQIEVDCVLEETTSFIHDPDKKVFHPHISREYDKDISCSKSAVNGSCGLKQRGCTSEITTTVANNTNVMDLSCAPSSSVTAPQLPTETHTGLDSATPPVGLKFMTFRRTRAGEKPYKCEVYVLRFGNRGQLNSHKRTHTGEKPYKCEVCAAAFARSSGLKQHKRRHTGEKPYKCEVCDLQFAQCGSLKIHKRTHTGEKPYKCEVCDLQFAQCGSLKSHKRTHTGEKPYKCEVCGLRFGNGSALNRHKKTHTGEKPYMCDVCAAAFASSSGLKQHKRRHTGEKPYICEVCGLGFACSSGLWNHQKVHTGEKPHKCEVCGSGFAFRNDLKRHQRKHTGEKPYKCEVCGLLYADRKGLKIHKRTHSGEKPYKCKVCDKGFAHNKTLKHHEKTHT</sequence>
<feature type="domain" description="C2H2-type" evidence="9">
    <location>
        <begin position="505"/>
        <end position="532"/>
    </location>
</feature>
<evidence type="ECO:0000256" key="5">
    <source>
        <dbReference type="ARBA" id="ARBA00022833"/>
    </source>
</evidence>
<dbReference type="SMART" id="SM00355">
    <property type="entry name" value="ZnF_C2H2"/>
    <property type="match status" value="18"/>
</dbReference>
<keyword evidence="5" id="KW-0862">Zinc</keyword>
<evidence type="ECO:0000313" key="11">
    <source>
        <dbReference type="RefSeq" id="XP_035828825.1"/>
    </source>
</evidence>
<proteinExistence type="predicted"/>
<dbReference type="PROSITE" id="PS50157">
    <property type="entry name" value="ZINC_FINGER_C2H2_2"/>
    <property type="match status" value="18"/>
</dbReference>